<reference evidence="1 2" key="1">
    <citation type="journal article" date="2016" name="J. Zhejiang Univ. Sci. B">
        <title>Antibiotic resistance mechanisms of Myroides sp.</title>
        <authorList>
            <person name="Hu S."/>
            <person name="Yuan S."/>
            <person name="Qu H."/>
            <person name="Jiang T."/>
            <person name="Zhou Y."/>
            <person name="Wang M."/>
            <person name="Ming D."/>
        </authorList>
    </citation>
    <scope>NUCLEOTIDE SEQUENCE [LARGE SCALE GENOMIC DNA]</scope>
    <source>
        <strain evidence="1 2">PR63039</strain>
    </source>
</reference>
<dbReference type="Proteomes" id="UP000069030">
    <property type="component" value="Chromosome"/>
</dbReference>
<proteinExistence type="predicted"/>
<dbReference type="AlphaFoldDB" id="A0A0U3FH17"/>
<dbReference type="EMBL" id="CP013690">
    <property type="protein sequence ID" value="ALU27038.1"/>
    <property type="molecule type" value="Genomic_DNA"/>
</dbReference>
<sequence>MRLIKPLLSMSFAFALTLASCSSSDDNNPVTPVDPEVKQSQYFLMTLSEGKGPVKNGFLKAYSSLPKGMIDNATGNTTTTGGMGGYRQYGNRVYRMFDDNNSRALGQFIFDDKGFYTTKSIAVEPKIAGSGNFTLTNDHTTGYYFEGAQPTQIQIFDPIGMAKKGMLGDYAEQINALEKKLNLQGVNFKAIGQHLLAINGNKLYADITFGKNQGAQGGMFDGVSTDVHLAVIDLTNGKWIGDTQVKNTGNIAFVDENPLYYFDENKDLYFVCQGIKTGGLGDQSKIARIKNGSNEVDQSWELDFNTMFNSVTPGKFSTIYVEKGKIVTLVNDVPLANPQTINLTPIWKYVVIDIKSKAVTPIQIEGVTLVETPAASLGVSKIDNKKFIRVVNDTKLGYYELSEDMLKATLSIEIQKGGKPQGLFKVNKL</sequence>
<protein>
    <submittedName>
        <fullName evidence="1">Uncharacterized protein</fullName>
    </submittedName>
</protein>
<evidence type="ECO:0000313" key="2">
    <source>
        <dbReference type="Proteomes" id="UP000069030"/>
    </source>
</evidence>
<evidence type="ECO:0000313" key="1">
    <source>
        <dbReference type="EMBL" id="ALU27038.1"/>
    </source>
</evidence>
<organism evidence="1 2">
    <name type="scientific">Myroides odoratimimus</name>
    <dbReference type="NCBI Taxonomy" id="76832"/>
    <lineage>
        <taxon>Bacteria</taxon>
        <taxon>Pseudomonadati</taxon>
        <taxon>Bacteroidota</taxon>
        <taxon>Flavobacteriia</taxon>
        <taxon>Flavobacteriales</taxon>
        <taxon>Flavobacteriaceae</taxon>
        <taxon>Myroides</taxon>
    </lineage>
</organism>
<dbReference type="KEGG" id="mod:AS202_13145"/>
<gene>
    <name evidence="1" type="ORF">AS202_13145</name>
</gene>
<dbReference type="PROSITE" id="PS51257">
    <property type="entry name" value="PROKAR_LIPOPROTEIN"/>
    <property type="match status" value="1"/>
</dbReference>
<dbReference type="RefSeq" id="WP_006259111.1">
    <property type="nucleotide sequence ID" value="NZ_BCMQ01000008.1"/>
</dbReference>
<accession>A0A0U3FH17</accession>
<name>A0A0U3FH17_9FLAO</name>
<dbReference type="eggNOG" id="ENOG502Z9D3">
    <property type="taxonomic scope" value="Bacteria"/>
</dbReference>